<protein>
    <submittedName>
        <fullName evidence="1">Uncharacterized protein</fullName>
    </submittedName>
</protein>
<proteinExistence type="predicted"/>
<evidence type="ECO:0000313" key="1">
    <source>
        <dbReference type="EMBL" id="GCB60214.1"/>
    </source>
</evidence>
<dbReference type="Proteomes" id="UP000288216">
    <property type="component" value="Unassembled WGS sequence"/>
</dbReference>
<evidence type="ECO:0000313" key="2">
    <source>
        <dbReference type="Proteomes" id="UP000288216"/>
    </source>
</evidence>
<sequence>MVCASHVEVNFQRIVRPRCECDGMGPESTHPIKVLIRVTSKSVWTDFPKLTQTFTDSQGNLNFYSISSASSPV</sequence>
<name>A0A401NH70_SCYTO</name>
<dbReference type="AlphaFoldDB" id="A0A401NH70"/>
<gene>
    <name evidence="1" type="ORF">scyTo_0011092</name>
</gene>
<comment type="caution">
    <text evidence="1">The sequence shown here is derived from an EMBL/GenBank/DDBJ whole genome shotgun (WGS) entry which is preliminary data.</text>
</comment>
<dbReference type="EMBL" id="BFAA01004929">
    <property type="protein sequence ID" value="GCB60214.1"/>
    <property type="molecule type" value="Genomic_DNA"/>
</dbReference>
<keyword evidence="2" id="KW-1185">Reference proteome</keyword>
<organism evidence="1 2">
    <name type="scientific">Scyliorhinus torazame</name>
    <name type="common">Cloudy catshark</name>
    <name type="synonym">Catulus torazame</name>
    <dbReference type="NCBI Taxonomy" id="75743"/>
    <lineage>
        <taxon>Eukaryota</taxon>
        <taxon>Metazoa</taxon>
        <taxon>Chordata</taxon>
        <taxon>Craniata</taxon>
        <taxon>Vertebrata</taxon>
        <taxon>Chondrichthyes</taxon>
        <taxon>Elasmobranchii</taxon>
        <taxon>Galeomorphii</taxon>
        <taxon>Galeoidea</taxon>
        <taxon>Carcharhiniformes</taxon>
        <taxon>Scyliorhinidae</taxon>
        <taxon>Scyliorhinus</taxon>
    </lineage>
</organism>
<accession>A0A401NH70</accession>
<reference evidence="1 2" key="1">
    <citation type="journal article" date="2018" name="Nat. Ecol. Evol.">
        <title>Shark genomes provide insights into elasmobranch evolution and the origin of vertebrates.</title>
        <authorList>
            <person name="Hara Y"/>
            <person name="Yamaguchi K"/>
            <person name="Onimaru K"/>
            <person name="Kadota M"/>
            <person name="Koyanagi M"/>
            <person name="Keeley SD"/>
            <person name="Tatsumi K"/>
            <person name="Tanaka K"/>
            <person name="Motone F"/>
            <person name="Kageyama Y"/>
            <person name="Nozu R"/>
            <person name="Adachi N"/>
            <person name="Nishimura O"/>
            <person name="Nakagawa R"/>
            <person name="Tanegashima C"/>
            <person name="Kiyatake I"/>
            <person name="Matsumoto R"/>
            <person name="Murakumo K"/>
            <person name="Nishida K"/>
            <person name="Terakita A"/>
            <person name="Kuratani S"/>
            <person name="Sato K"/>
            <person name="Hyodo S Kuraku.S."/>
        </authorList>
    </citation>
    <scope>NUCLEOTIDE SEQUENCE [LARGE SCALE GENOMIC DNA]</scope>
</reference>